<sequence length="83" mass="9753">MEETLRISQTNIAEAQEWQAINANYKQRPVNFEIRDKLELLSDFKIYNSFSPNKLQKAASDPLLVYKVLKYCAKWKGLDEDLE</sequence>
<reference evidence="1 2" key="1">
    <citation type="submission" date="2018-05" db="EMBL/GenBank/DDBJ databases">
        <title>Whole genome sequencing for identification of molecular markers to develop diagnostic detection tools for the regulated plant pathogen Lachnellula willkommii.</title>
        <authorList>
            <person name="Giroux E."/>
            <person name="Bilodeau G."/>
        </authorList>
    </citation>
    <scope>NUCLEOTIDE SEQUENCE [LARGE SCALE GENOMIC DNA]</scope>
    <source>
        <strain evidence="1 2">CBS 625.97</strain>
    </source>
</reference>
<proteinExistence type="predicted"/>
<keyword evidence="2" id="KW-1185">Reference proteome</keyword>
<accession>A0A7D8Z112</accession>
<evidence type="ECO:0000313" key="1">
    <source>
        <dbReference type="EMBL" id="TVY54327.1"/>
    </source>
</evidence>
<protein>
    <submittedName>
        <fullName evidence="1">Uncharacterized protein</fullName>
    </submittedName>
</protein>
<dbReference type="AlphaFoldDB" id="A0A7D8Z112"/>
<comment type="caution">
    <text evidence="1">The sequence shown here is derived from an EMBL/GenBank/DDBJ whole genome shotgun (WGS) entry which is preliminary data.</text>
</comment>
<name>A0A7D8Z112_9HELO</name>
<dbReference type="Proteomes" id="UP000481288">
    <property type="component" value="Unassembled WGS sequence"/>
</dbReference>
<dbReference type="EMBL" id="QGMG01000353">
    <property type="protein sequence ID" value="TVY54327.1"/>
    <property type="molecule type" value="Genomic_DNA"/>
</dbReference>
<evidence type="ECO:0000313" key="2">
    <source>
        <dbReference type="Proteomes" id="UP000481288"/>
    </source>
</evidence>
<gene>
    <name evidence="1" type="ORF">LCER1_G006694</name>
</gene>
<organism evidence="1 2">
    <name type="scientific">Lachnellula cervina</name>
    <dbReference type="NCBI Taxonomy" id="1316786"/>
    <lineage>
        <taxon>Eukaryota</taxon>
        <taxon>Fungi</taxon>
        <taxon>Dikarya</taxon>
        <taxon>Ascomycota</taxon>
        <taxon>Pezizomycotina</taxon>
        <taxon>Leotiomycetes</taxon>
        <taxon>Helotiales</taxon>
        <taxon>Lachnaceae</taxon>
        <taxon>Lachnellula</taxon>
    </lineage>
</organism>